<dbReference type="Proteomes" id="UP000054279">
    <property type="component" value="Unassembled WGS sequence"/>
</dbReference>
<feature type="compositionally biased region" description="Basic and acidic residues" evidence="1">
    <location>
        <begin position="90"/>
        <end position="105"/>
    </location>
</feature>
<feature type="region of interest" description="Disordered" evidence="1">
    <location>
        <begin position="90"/>
        <end position="126"/>
    </location>
</feature>
<dbReference type="OrthoDB" id="1662883at2759"/>
<sequence>MLRERVSTTGVIRPLEPEAEIEALTIPSELVGVVNENVVKRYLDGQKRWEKKFGNLAKKVEAKRIKNLHLAENETIWSIEHLQERLFHTTDNDESSKPGTHEVNESVKTPSASGKKDVKSVRRSHSAEKQGLGWSWIIDGEHPPSSSIVCRRDTEEARKLARIADMTVDQEESKFSGNRLWAVLVNFLTTSPEHKGDKDDEEEEDEEGNNADNTEQEGTVKREDHAAPVSKRKSILRRLKSFSGKA</sequence>
<feature type="compositionally biased region" description="Basic and acidic residues" evidence="1">
    <location>
        <begin position="114"/>
        <end position="126"/>
    </location>
</feature>
<feature type="compositionally biased region" description="Acidic residues" evidence="1">
    <location>
        <begin position="199"/>
        <end position="209"/>
    </location>
</feature>
<gene>
    <name evidence="2" type="ORF">M422DRAFT_276808</name>
</gene>
<dbReference type="HOGENOM" id="CLU_1129690_0_0_1"/>
<protein>
    <submittedName>
        <fullName evidence="2">Uncharacterized protein</fullName>
    </submittedName>
</protein>
<evidence type="ECO:0000313" key="2">
    <source>
        <dbReference type="EMBL" id="KIJ22724.1"/>
    </source>
</evidence>
<accession>A0A0C9TLH0</accession>
<name>A0A0C9TLH0_SPHS4</name>
<evidence type="ECO:0000256" key="1">
    <source>
        <dbReference type="SAM" id="MobiDB-lite"/>
    </source>
</evidence>
<dbReference type="EMBL" id="KN837984">
    <property type="protein sequence ID" value="KIJ22724.1"/>
    <property type="molecule type" value="Genomic_DNA"/>
</dbReference>
<dbReference type="AlphaFoldDB" id="A0A0C9TLH0"/>
<feature type="region of interest" description="Disordered" evidence="1">
    <location>
        <begin position="189"/>
        <end position="234"/>
    </location>
</feature>
<reference evidence="2 3" key="1">
    <citation type="submission" date="2014-06" db="EMBL/GenBank/DDBJ databases">
        <title>Evolutionary Origins and Diversification of the Mycorrhizal Mutualists.</title>
        <authorList>
            <consortium name="DOE Joint Genome Institute"/>
            <consortium name="Mycorrhizal Genomics Consortium"/>
            <person name="Kohler A."/>
            <person name="Kuo A."/>
            <person name="Nagy L.G."/>
            <person name="Floudas D."/>
            <person name="Copeland A."/>
            <person name="Barry K.W."/>
            <person name="Cichocki N."/>
            <person name="Veneault-Fourrey C."/>
            <person name="LaButti K."/>
            <person name="Lindquist E.A."/>
            <person name="Lipzen A."/>
            <person name="Lundell T."/>
            <person name="Morin E."/>
            <person name="Murat C."/>
            <person name="Riley R."/>
            <person name="Ohm R."/>
            <person name="Sun H."/>
            <person name="Tunlid A."/>
            <person name="Henrissat B."/>
            <person name="Grigoriev I.V."/>
            <person name="Hibbett D.S."/>
            <person name="Martin F."/>
        </authorList>
    </citation>
    <scope>NUCLEOTIDE SEQUENCE [LARGE SCALE GENOMIC DNA]</scope>
    <source>
        <strain evidence="2 3">SS14</strain>
    </source>
</reference>
<organism evidence="2 3">
    <name type="scientific">Sphaerobolus stellatus (strain SS14)</name>
    <dbReference type="NCBI Taxonomy" id="990650"/>
    <lineage>
        <taxon>Eukaryota</taxon>
        <taxon>Fungi</taxon>
        <taxon>Dikarya</taxon>
        <taxon>Basidiomycota</taxon>
        <taxon>Agaricomycotina</taxon>
        <taxon>Agaricomycetes</taxon>
        <taxon>Phallomycetidae</taxon>
        <taxon>Geastrales</taxon>
        <taxon>Sphaerobolaceae</taxon>
        <taxon>Sphaerobolus</taxon>
    </lineage>
</organism>
<keyword evidence="3" id="KW-1185">Reference proteome</keyword>
<proteinExistence type="predicted"/>
<evidence type="ECO:0000313" key="3">
    <source>
        <dbReference type="Proteomes" id="UP000054279"/>
    </source>
</evidence>